<comment type="caution">
    <text evidence="2">The sequence shown here is derived from an EMBL/GenBank/DDBJ whole genome shotgun (WGS) entry which is preliminary data.</text>
</comment>
<dbReference type="InterPro" id="IPR011676">
    <property type="entry name" value="DUF1618"/>
</dbReference>
<name>A0AAV5BTE9_ELECO</name>
<reference evidence="2" key="2">
    <citation type="submission" date="2021-12" db="EMBL/GenBank/DDBJ databases">
        <title>Resequencing data analysis of finger millet.</title>
        <authorList>
            <person name="Hatakeyama M."/>
            <person name="Aluri S."/>
            <person name="Balachadran M.T."/>
            <person name="Sivarajan S.R."/>
            <person name="Poveda L."/>
            <person name="Shimizu-Inatsugi R."/>
            <person name="Schlapbach R."/>
            <person name="Sreeman S.M."/>
            <person name="Shimizu K.K."/>
        </authorList>
    </citation>
    <scope>NUCLEOTIDE SEQUENCE</scope>
</reference>
<dbReference type="PANTHER" id="PTHR33086:SF98">
    <property type="entry name" value="OS05G0468200 PROTEIN"/>
    <property type="match status" value="1"/>
</dbReference>
<dbReference type="PANTHER" id="PTHR33086">
    <property type="entry name" value="OS05G0468200 PROTEIN-RELATED"/>
    <property type="match status" value="1"/>
</dbReference>
<evidence type="ECO:0000313" key="2">
    <source>
        <dbReference type="EMBL" id="GJM88833.1"/>
    </source>
</evidence>
<evidence type="ECO:0000313" key="3">
    <source>
        <dbReference type="EMBL" id="GJM89234.1"/>
    </source>
</evidence>
<organism evidence="2 4">
    <name type="scientific">Eleusine coracana subsp. coracana</name>
    <dbReference type="NCBI Taxonomy" id="191504"/>
    <lineage>
        <taxon>Eukaryota</taxon>
        <taxon>Viridiplantae</taxon>
        <taxon>Streptophyta</taxon>
        <taxon>Embryophyta</taxon>
        <taxon>Tracheophyta</taxon>
        <taxon>Spermatophyta</taxon>
        <taxon>Magnoliopsida</taxon>
        <taxon>Liliopsida</taxon>
        <taxon>Poales</taxon>
        <taxon>Poaceae</taxon>
        <taxon>PACMAD clade</taxon>
        <taxon>Chloridoideae</taxon>
        <taxon>Cynodonteae</taxon>
        <taxon>Eleusininae</taxon>
        <taxon>Eleusine</taxon>
    </lineage>
</organism>
<gene>
    <name evidence="2" type="primary">ga04950</name>
    <name evidence="3" type="synonym">ga05403</name>
    <name evidence="2" type="ORF">PR202_ga04950</name>
    <name evidence="3" type="ORF">PR202_ga05403</name>
</gene>
<reference evidence="2" key="1">
    <citation type="journal article" date="2018" name="DNA Res.">
        <title>Multiple hybrid de novo genome assembly of finger millet, an orphan allotetraploid crop.</title>
        <authorList>
            <person name="Hatakeyama M."/>
            <person name="Aluri S."/>
            <person name="Balachadran M.T."/>
            <person name="Sivarajan S.R."/>
            <person name="Patrignani A."/>
            <person name="Gruter S."/>
            <person name="Poveda L."/>
            <person name="Shimizu-Inatsugi R."/>
            <person name="Baeten J."/>
            <person name="Francoijs K.J."/>
            <person name="Nataraja K.N."/>
            <person name="Reddy Y.A.N."/>
            <person name="Phadnis S."/>
            <person name="Ravikumar R.L."/>
            <person name="Schlapbach R."/>
            <person name="Sreeman S.M."/>
            <person name="Shimizu K.K."/>
        </authorList>
    </citation>
    <scope>NUCLEOTIDE SEQUENCE</scope>
</reference>
<protein>
    <recommendedName>
        <fullName evidence="1">DUF1618 domain-containing protein</fullName>
    </recommendedName>
</protein>
<evidence type="ECO:0000313" key="4">
    <source>
        <dbReference type="Proteomes" id="UP001054889"/>
    </source>
</evidence>
<sequence length="411" mass="45582">MLPLRRLLGLSAAAVSINLRRGISTAASLPAWAMIHPLARLTKSPEPRAFLRFAEPPCASHLIVPAHLAEHPATDPYGDDICLIYGGLVKATSGDGLVLLSFMDIRATAPIVSTHGDTQERKITGVDLDVPITRFVCNPLSGQMFRLPDIDGMKKTGWVSYFGILTQSERPDRPTHRYAVAVITEDGDGEDRSFVMRRFLSQKGEWEKLEGLPSPLPLARSMNIEREVVAFAGRLWWVDVGWGAVSADPFSDRPDLRFVELPRGSVTEPVDEAEARRRRHDDFRFMGVREGRLRYAEVSQEMPFLLSSFALDDDGSCWTLEHRVVLSRILPQGNYLRGKDSPRIGFVDPLDASLMHLTVDNQVFSVDMDGRKVLSCSMRAVGAGLSCLLQPWLGSSRIPSPGDHNLSPVLF</sequence>
<dbReference type="Pfam" id="PF07762">
    <property type="entry name" value="DUF1618"/>
    <property type="match status" value="1"/>
</dbReference>
<dbReference type="EMBL" id="BQKI01000002">
    <property type="protein sequence ID" value="GJM88833.1"/>
    <property type="molecule type" value="Genomic_DNA"/>
</dbReference>
<dbReference type="Proteomes" id="UP001054889">
    <property type="component" value="Unassembled WGS sequence"/>
</dbReference>
<dbReference type="AlphaFoldDB" id="A0AAV5BTE9"/>
<evidence type="ECO:0000259" key="1">
    <source>
        <dbReference type="Pfam" id="PF07762"/>
    </source>
</evidence>
<accession>A0AAV5BTE9</accession>
<feature type="domain" description="DUF1618" evidence="1">
    <location>
        <begin position="237"/>
        <end position="330"/>
    </location>
</feature>
<keyword evidence="4" id="KW-1185">Reference proteome</keyword>
<proteinExistence type="predicted"/>
<dbReference type="EMBL" id="BQKI01000002">
    <property type="protein sequence ID" value="GJM89234.1"/>
    <property type="molecule type" value="Genomic_DNA"/>
</dbReference>